<accession>A0A4C2E017</accession>
<feature type="region of interest" description="Disordered" evidence="1">
    <location>
        <begin position="63"/>
        <end position="117"/>
    </location>
</feature>
<organism evidence="2 3">
    <name type="scientific">Zygosaccharomyces mellis</name>
    <dbReference type="NCBI Taxonomy" id="42258"/>
    <lineage>
        <taxon>Eukaryota</taxon>
        <taxon>Fungi</taxon>
        <taxon>Dikarya</taxon>
        <taxon>Ascomycota</taxon>
        <taxon>Saccharomycotina</taxon>
        <taxon>Saccharomycetes</taxon>
        <taxon>Saccharomycetales</taxon>
        <taxon>Saccharomycetaceae</taxon>
        <taxon>Zygosaccharomyces</taxon>
    </lineage>
</organism>
<feature type="region of interest" description="Disordered" evidence="1">
    <location>
        <begin position="156"/>
        <end position="218"/>
    </location>
</feature>
<evidence type="ECO:0008006" key="4">
    <source>
        <dbReference type="Google" id="ProtNLM"/>
    </source>
</evidence>
<dbReference type="Pfam" id="PF08208">
    <property type="entry name" value="RNA_polI_A34"/>
    <property type="match status" value="1"/>
</dbReference>
<dbReference type="Gene3D" id="6.20.250.70">
    <property type="match status" value="1"/>
</dbReference>
<sequence length="218" mass="24916">MGDSKSEPVDTQASESEIFSPPSDYKRVKHLKKFHKKRNDEELWLIKLPRSLDVSKLKTLPLDLNGHEQPMPVEGGNDDNTQYSIGEDKTQRGGQDSSNLSLLVPEENRESLKVSGHGNSLKFDKIFSVRKTAQIPNIDYEKLTVPRSNVVKIEGLRRRHYASGYGPEGEDEEENGKDDLKEDDTSKEEHTEHKSKKHKKHSSSEEHSKKKSKRDKKK</sequence>
<reference evidence="2 3" key="1">
    <citation type="submission" date="2019-01" db="EMBL/GenBank/DDBJ databases">
        <title>Draft Genome Sequencing of Zygosaccharomyces mellis Ca-7.</title>
        <authorList>
            <person name="Shiwa Y."/>
            <person name="Kanesaki Y."/>
            <person name="Ishige T."/>
            <person name="Mura K."/>
            <person name="Hori T."/>
            <person name="Tamura T."/>
        </authorList>
    </citation>
    <scope>NUCLEOTIDE SEQUENCE [LARGE SCALE GENOMIC DNA]</scope>
    <source>
        <strain evidence="2 3">Ca-7</strain>
    </source>
</reference>
<dbReference type="GO" id="GO:0006360">
    <property type="term" value="P:transcription by RNA polymerase I"/>
    <property type="evidence" value="ECO:0007669"/>
    <property type="project" value="InterPro"/>
</dbReference>
<feature type="compositionally biased region" description="Basic and acidic residues" evidence="1">
    <location>
        <begin position="177"/>
        <end position="192"/>
    </location>
</feature>
<feature type="compositionally biased region" description="Basic residues" evidence="1">
    <location>
        <begin position="209"/>
        <end position="218"/>
    </location>
</feature>
<dbReference type="OrthoDB" id="4089784at2759"/>
<feature type="compositionally biased region" description="Polar residues" evidence="1">
    <location>
        <begin position="92"/>
        <end position="101"/>
    </location>
</feature>
<evidence type="ECO:0000313" key="3">
    <source>
        <dbReference type="Proteomes" id="UP000301737"/>
    </source>
</evidence>
<evidence type="ECO:0000256" key="1">
    <source>
        <dbReference type="SAM" id="MobiDB-lite"/>
    </source>
</evidence>
<comment type="caution">
    <text evidence="2">The sequence shown here is derived from an EMBL/GenBank/DDBJ whole genome shotgun (WGS) entry which is preliminary data.</text>
</comment>
<name>A0A4C2E017_9SACH</name>
<keyword evidence="3" id="KW-1185">Reference proteome</keyword>
<dbReference type="AlphaFoldDB" id="A0A4C2E017"/>
<dbReference type="InterPro" id="IPR053263">
    <property type="entry name" value="Euk_RPA34_RNAP_subunit"/>
</dbReference>
<dbReference type="InterPro" id="IPR013240">
    <property type="entry name" value="DNA-dir_RNA_pol1_su_RPA34"/>
</dbReference>
<dbReference type="PANTHER" id="PTHR28155:SF1">
    <property type="entry name" value="DNA-DIRECTED RNA POLYMERASE I SUBUNIT RPA34.5-DOMAIN-CONTAINING PROTEIN"/>
    <property type="match status" value="1"/>
</dbReference>
<evidence type="ECO:0000313" key="2">
    <source>
        <dbReference type="EMBL" id="GCE97435.1"/>
    </source>
</evidence>
<dbReference type="Proteomes" id="UP000301737">
    <property type="component" value="Unassembled WGS sequence"/>
</dbReference>
<dbReference type="PANTHER" id="PTHR28155">
    <property type="entry name" value="ACR243WP"/>
    <property type="match status" value="1"/>
</dbReference>
<feature type="region of interest" description="Disordered" evidence="1">
    <location>
        <begin position="1"/>
        <end position="25"/>
    </location>
</feature>
<proteinExistence type="predicted"/>
<gene>
    <name evidence="2" type="ORF">ZYGM_000351</name>
</gene>
<dbReference type="EMBL" id="BIMX01000002">
    <property type="protein sequence ID" value="GCE97435.1"/>
    <property type="molecule type" value="Genomic_DNA"/>
</dbReference>
<protein>
    <recommendedName>
        <fullName evidence="4">DNA-directed RNA polymerase I subunit</fullName>
    </recommendedName>
</protein>